<dbReference type="EC" id="3.1.3.25" evidence="1"/>
<organism evidence="1">
    <name type="scientific">metagenome</name>
    <dbReference type="NCBI Taxonomy" id="256318"/>
    <lineage>
        <taxon>unclassified sequences</taxon>
        <taxon>metagenomes</taxon>
    </lineage>
</organism>
<dbReference type="PANTHER" id="PTHR20854:SF4">
    <property type="entry name" value="INOSITOL-1-MONOPHOSPHATASE-RELATED"/>
    <property type="match status" value="1"/>
</dbReference>
<dbReference type="GO" id="GO:0006020">
    <property type="term" value="P:inositol metabolic process"/>
    <property type="evidence" value="ECO:0007669"/>
    <property type="project" value="TreeGrafter"/>
</dbReference>
<dbReference type="InterPro" id="IPR000760">
    <property type="entry name" value="Inositol_monophosphatase-like"/>
</dbReference>
<evidence type="ECO:0000313" key="1">
    <source>
        <dbReference type="EMBL" id="SUS07450.1"/>
    </source>
</evidence>
<proteinExistence type="predicted"/>
<dbReference type="PANTHER" id="PTHR20854">
    <property type="entry name" value="INOSITOL MONOPHOSPHATASE"/>
    <property type="match status" value="1"/>
</dbReference>
<sequence>MAIDYDAVAALMREVAAAEILPRFRKLAPADIREKDHPADLVTVADIEAERALGAGLTALLPGSRLLGEEAAARDPGLLALLGGAEPVWVIDPVDGTQNFVDGEERFAVIVGLCEGGRTVAGWILDPIGGSVVWAGIGAGAWLECAAGRAPLSVVRERPLSELKGCLDYRSAKQLKASRETALSPTPALLHRQRCTGHEYIDLATQRIDFAQYRRLKPWDHAAGVLIHAEAGGLSRLRGTGRPYRPEPAIVEQPLLLAPDENAWHALDTLLR</sequence>
<dbReference type="GO" id="GO:0007165">
    <property type="term" value="P:signal transduction"/>
    <property type="evidence" value="ECO:0007669"/>
    <property type="project" value="TreeGrafter"/>
</dbReference>
<keyword evidence="1" id="KW-0378">Hydrolase</keyword>
<dbReference type="Gene3D" id="3.40.190.80">
    <property type="match status" value="1"/>
</dbReference>
<dbReference type="PRINTS" id="PR00377">
    <property type="entry name" value="IMPHPHTASES"/>
</dbReference>
<reference evidence="1" key="1">
    <citation type="submission" date="2018-07" db="EMBL/GenBank/DDBJ databases">
        <authorList>
            <person name="Quirk P.G."/>
            <person name="Krulwich T.A."/>
        </authorList>
    </citation>
    <scope>NUCLEOTIDE SEQUENCE</scope>
</reference>
<dbReference type="SUPFAM" id="SSF56655">
    <property type="entry name" value="Carbohydrate phosphatase"/>
    <property type="match status" value="1"/>
</dbReference>
<dbReference type="EMBL" id="UIDG01000379">
    <property type="protein sequence ID" value="SUS07450.1"/>
    <property type="molecule type" value="Genomic_DNA"/>
</dbReference>
<gene>
    <name evidence="1" type="ORF">DF3PB_440007</name>
</gene>
<dbReference type="Gene3D" id="3.30.540.10">
    <property type="entry name" value="Fructose-1,6-Bisphosphatase, subunit A, domain 1"/>
    <property type="match status" value="1"/>
</dbReference>
<protein>
    <submittedName>
        <fullName evidence="1">Inositol-1-monophosphatase</fullName>
        <ecNumber evidence="1">3.1.3.25</ecNumber>
    </submittedName>
</protein>
<name>A0A380TG74_9ZZZZ</name>
<dbReference type="GO" id="GO:0008934">
    <property type="term" value="F:inositol monophosphate 1-phosphatase activity"/>
    <property type="evidence" value="ECO:0007669"/>
    <property type="project" value="TreeGrafter"/>
</dbReference>
<accession>A0A380TG74</accession>
<dbReference type="AlphaFoldDB" id="A0A380TG74"/>
<dbReference type="Pfam" id="PF00459">
    <property type="entry name" value="Inositol_P"/>
    <property type="match status" value="1"/>
</dbReference>